<dbReference type="EMBL" id="JBHLTR010000028">
    <property type="protein sequence ID" value="MFC0560503.1"/>
    <property type="molecule type" value="Genomic_DNA"/>
</dbReference>
<dbReference type="Proteomes" id="UP001589833">
    <property type="component" value="Unassembled WGS sequence"/>
</dbReference>
<evidence type="ECO:0000313" key="1">
    <source>
        <dbReference type="EMBL" id="MFC0560503.1"/>
    </source>
</evidence>
<sequence>MGKVNASNIVANDCYQNPKKDVENSNIIITLKGDKRMEKKNQSTLNL</sequence>
<name>A0ABV6NIB9_9BACI</name>
<keyword evidence="2" id="KW-1185">Reference proteome</keyword>
<accession>A0ABV6NIB9</accession>
<gene>
    <name evidence="1" type="ORF">ACFFH4_16035</name>
</gene>
<evidence type="ECO:0000313" key="2">
    <source>
        <dbReference type="Proteomes" id="UP001589833"/>
    </source>
</evidence>
<proteinExistence type="predicted"/>
<organism evidence="1 2">
    <name type="scientific">Halalkalibacter alkalisediminis</name>
    <dbReference type="NCBI Taxonomy" id="935616"/>
    <lineage>
        <taxon>Bacteria</taxon>
        <taxon>Bacillati</taxon>
        <taxon>Bacillota</taxon>
        <taxon>Bacilli</taxon>
        <taxon>Bacillales</taxon>
        <taxon>Bacillaceae</taxon>
        <taxon>Halalkalibacter</taxon>
    </lineage>
</organism>
<comment type="caution">
    <text evidence="1">The sequence shown here is derived from an EMBL/GenBank/DDBJ whole genome shotgun (WGS) entry which is preliminary data.</text>
</comment>
<protein>
    <submittedName>
        <fullName evidence="1">Uncharacterized protein</fullName>
    </submittedName>
</protein>
<reference evidence="1 2" key="1">
    <citation type="submission" date="2024-09" db="EMBL/GenBank/DDBJ databases">
        <authorList>
            <person name="Sun Q."/>
            <person name="Mori K."/>
        </authorList>
    </citation>
    <scope>NUCLEOTIDE SEQUENCE [LARGE SCALE GENOMIC DNA]</scope>
    <source>
        <strain evidence="1 2">NCAIM B.02301</strain>
    </source>
</reference>